<accession>A0A3R7Q0W9</accession>
<name>A0A3R7Q0W9_PENVA</name>
<proteinExistence type="predicted"/>
<evidence type="ECO:0000256" key="1">
    <source>
        <dbReference type="SAM" id="MobiDB-lite"/>
    </source>
</evidence>
<evidence type="ECO:0000313" key="2">
    <source>
        <dbReference type="EMBL" id="ROT65708.1"/>
    </source>
</evidence>
<feature type="region of interest" description="Disordered" evidence="1">
    <location>
        <begin position="191"/>
        <end position="230"/>
    </location>
</feature>
<protein>
    <submittedName>
        <fullName evidence="2">Uncharacterized protein</fullName>
    </submittedName>
</protein>
<keyword evidence="3" id="KW-1185">Reference proteome</keyword>
<reference evidence="2 3" key="1">
    <citation type="submission" date="2018-04" db="EMBL/GenBank/DDBJ databases">
        <authorList>
            <person name="Zhang X."/>
            <person name="Yuan J."/>
            <person name="Li F."/>
            <person name="Xiang J."/>
        </authorList>
    </citation>
    <scope>NUCLEOTIDE SEQUENCE [LARGE SCALE GENOMIC DNA]</scope>
    <source>
        <tissue evidence="2">Muscle</tissue>
    </source>
</reference>
<organism evidence="2 3">
    <name type="scientific">Penaeus vannamei</name>
    <name type="common">Whiteleg shrimp</name>
    <name type="synonym">Litopenaeus vannamei</name>
    <dbReference type="NCBI Taxonomy" id="6689"/>
    <lineage>
        <taxon>Eukaryota</taxon>
        <taxon>Metazoa</taxon>
        <taxon>Ecdysozoa</taxon>
        <taxon>Arthropoda</taxon>
        <taxon>Crustacea</taxon>
        <taxon>Multicrustacea</taxon>
        <taxon>Malacostraca</taxon>
        <taxon>Eumalacostraca</taxon>
        <taxon>Eucarida</taxon>
        <taxon>Decapoda</taxon>
        <taxon>Dendrobranchiata</taxon>
        <taxon>Penaeoidea</taxon>
        <taxon>Penaeidae</taxon>
        <taxon>Penaeus</taxon>
    </lineage>
</organism>
<dbReference type="Proteomes" id="UP000283509">
    <property type="component" value="Unassembled WGS sequence"/>
</dbReference>
<reference evidence="2 3" key="2">
    <citation type="submission" date="2019-01" db="EMBL/GenBank/DDBJ databases">
        <title>The decoding of complex shrimp genome reveals the adaptation for benthos swimmer, frequently molting mechanism and breeding impact on genome.</title>
        <authorList>
            <person name="Sun Y."/>
            <person name="Gao Y."/>
            <person name="Yu Y."/>
        </authorList>
    </citation>
    <scope>NUCLEOTIDE SEQUENCE [LARGE SCALE GENOMIC DNA]</scope>
    <source>
        <tissue evidence="2">Muscle</tissue>
    </source>
</reference>
<evidence type="ECO:0000313" key="3">
    <source>
        <dbReference type="Proteomes" id="UP000283509"/>
    </source>
</evidence>
<comment type="caution">
    <text evidence="2">The sequence shown here is derived from an EMBL/GenBank/DDBJ whole genome shotgun (WGS) entry which is preliminary data.</text>
</comment>
<feature type="compositionally biased region" description="Low complexity" evidence="1">
    <location>
        <begin position="316"/>
        <end position="331"/>
    </location>
</feature>
<gene>
    <name evidence="2" type="ORF">C7M84_016312</name>
</gene>
<dbReference type="AlphaFoldDB" id="A0A3R7Q0W9"/>
<dbReference type="EMBL" id="QCYY01003053">
    <property type="protein sequence ID" value="ROT65708.1"/>
    <property type="molecule type" value="Genomic_DNA"/>
</dbReference>
<sequence length="387" mass="42033">MRIEFFFLLVTGISRRAPHSKDGASLSLRVRLNRSPKPQSISYVGSSSGSVCVWPWNCSLRIRTVSETSRRASAVSGGVLAVSSSATCTALPRCARGSICHQLRIRQMDLLFPLSRRNLPEGHPSSAQEIITQIIHSLNANLLCLFPDRVAFAYGDVPGNVEEMEPSRTREETANCEKCCCRPQHKPPRGAWGCGNRRRGKGGGAKVEKDGKAASISRQRAVPTPTPSLPASFHHRPAHLHLKRSLDHHHSDILLLNPQATSPAAMSSRTPFQVAVPKSPCDSVCVFRLSLKATLFGITPERGERESVQPPSSLALVLPKPRSSPSSLSNSVLNAPLTSSAPSPLCGRVPACPLVLPHTRTAPRSFLEAILTLPLMYKTVSKPSFQF</sequence>
<feature type="region of interest" description="Disordered" evidence="1">
    <location>
        <begin position="303"/>
        <end position="331"/>
    </location>
</feature>